<sequence>MVRSRRELILSGAGVLTVTALAGCADEADPEPEDDDHSHDDHDHDDHDHDDHDHDDREGYFDTLGIYIFQLLDRAHDPHEEIAYMHDDHWHGSGNFPVVPVGDNVSIGAEAFDEDDNEIELWDEYEMRAAIASGADEDVVSFDFHGDHVHIIGEQEGLTEVVFQVWHDDHADYQSEPLAVQVGEADDEERESFDAHHVSDVEILDRAPDPHEEVADWHGDHWHGELPTVPVEDNVSLGAVFTDDEGNEADLDHDFELRVRLADGADEIVEFDFHGDHVHIIGQEAGETEVVFQLWHDDHADFETDPIGVTVE</sequence>
<accession>A0A238Y2N6</accession>
<keyword evidence="3" id="KW-1185">Reference proteome</keyword>
<dbReference type="EMBL" id="FZNQ01000028">
    <property type="protein sequence ID" value="SNR65051.1"/>
    <property type="molecule type" value="Genomic_DNA"/>
</dbReference>
<dbReference type="OrthoDB" id="206018at2157"/>
<evidence type="ECO:0000313" key="2">
    <source>
        <dbReference type="EMBL" id="SNR65051.1"/>
    </source>
</evidence>
<organism evidence="2 3">
    <name type="scientific">Halorubrum vacuolatum</name>
    <name type="common">Natronobacterium vacuolatum</name>
    <dbReference type="NCBI Taxonomy" id="63740"/>
    <lineage>
        <taxon>Archaea</taxon>
        <taxon>Methanobacteriati</taxon>
        <taxon>Methanobacteriota</taxon>
        <taxon>Stenosarchaea group</taxon>
        <taxon>Halobacteria</taxon>
        <taxon>Halobacteriales</taxon>
        <taxon>Haloferacaceae</taxon>
        <taxon>Halorubrum</taxon>
    </lineage>
</organism>
<dbReference type="RefSeq" id="WP_089385895.1">
    <property type="nucleotide sequence ID" value="NZ_FZNQ01000028.1"/>
</dbReference>
<reference evidence="2 3" key="1">
    <citation type="submission" date="2017-06" db="EMBL/GenBank/DDBJ databases">
        <authorList>
            <person name="Kim H.J."/>
            <person name="Triplett B.A."/>
        </authorList>
    </citation>
    <scope>NUCLEOTIDE SEQUENCE [LARGE SCALE GENOMIC DNA]</scope>
    <source>
        <strain evidence="2 3">DSM 8800</strain>
    </source>
</reference>
<feature type="compositionally biased region" description="Acidic residues" evidence="1">
    <location>
        <begin position="26"/>
        <end position="35"/>
    </location>
</feature>
<feature type="compositionally biased region" description="Basic and acidic residues" evidence="1">
    <location>
        <begin position="36"/>
        <end position="56"/>
    </location>
</feature>
<dbReference type="AlphaFoldDB" id="A0A238Y2N6"/>
<name>A0A238Y2N6_HALVU</name>
<evidence type="ECO:0008006" key="4">
    <source>
        <dbReference type="Google" id="ProtNLM"/>
    </source>
</evidence>
<feature type="region of interest" description="Disordered" evidence="1">
    <location>
        <begin position="23"/>
        <end position="56"/>
    </location>
</feature>
<proteinExistence type="predicted"/>
<evidence type="ECO:0000256" key="1">
    <source>
        <dbReference type="SAM" id="MobiDB-lite"/>
    </source>
</evidence>
<dbReference type="Proteomes" id="UP000198397">
    <property type="component" value="Unassembled WGS sequence"/>
</dbReference>
<protein>
    <recommendedName>
        <fullName evidence="4">Zinc transport system substrate-binding protein</fullName>
    </recommendedName>
</protein>
<evidence type="ECO:0000313" key="3">
    <source>
        <dbReference type="Proteomes" id="UP000198397"/>
    </source>
</evidence>
<gene>
    <name evidence="2" type="ORF">SAMN06264855_12810</name>
</gene>
<dbReference type="PROSITE" id="PS51257">
    <property type="entry name" value="PROKAR_LIPOPROTEIN"/>
    <property type="match status" value="1"/>
</dbReference>